<dbReference type="InterPro" id="IPR025291">
    <property type="entry name" value="DUF4153"/>
</dbReference>
<keyword evidence="1" id="KW-0812">Transmembrane</keyword>
<feature type="transmembrane region" description="Helical" evidence="1">
    <location>
        <begin position="345"/>
        <end position="368"/>
    </location>
</feature>
<feature type="transmembrane region" description="Helical" evidence="1">
    <location>
        <begin position="53"/>
        <end position="74"/>
    </location>
</feature>
<feature type="transmembrane region" description="Helical" evidence="1">
    <location>
        <begin position="290"/>
        <end position="308"/>
    </location>
</feature>
<name>A0ABS4K0C4_9CLOT</name>
<evidence type="ECO:0000313" key="2">
    <source>
        <dbReference type="EMBL" id="MBP2020581.1"/>
    </source>
</evidence>
<keyword evidence="1" id="KW-0472">Membrane</keyword>
<feature type="transmembrane region" description="Helical" evidence="1">
    <location>
        <begin position="320"/>
        <end position="338"/>
    </location>
</feature>
<feature type="transmembrane region" description="Helical" evidence="1">
    <location>
        <begin position="83"/>
        <end position="103"/>
    </location>
</feature>
<evidence type="ECO:0000256" key="1">
    <source>
        <dbReference type="SAM" id="Phobius"/>
    </source>
</evidence>
<dbReference type="RefSeq" id="WP_021283076.1">
    <property type="nucleotide sequence ID" value="NZ_JAGGLL010000002.1"/>
</dbReference>
<feature type="transmembrane region" description="Helical" evidence="1">
    <location>
        <begin position="182"/>
        <end position="201"/>
    </location>
</feature>
<feature type="transmembrane region" description="Helical" evidence="1">
    <location>
        <begin position="145"/>
        <end position="170"/>
    </location>
</feature>
<gene>
    <name evidence="2" type="ORF">J2Z44_000365</name>
</gene>
<keyword evidence="1" id="KW-1133">Transmembrane helix</keyword>
<keyword evidence="3" id="KW-1185">Reference proteome</keyword>
<comment type="caution">
    <text evidence="2">The sequence shown here is derived from an EMBL/GenBank/DDBJ whole genome shotgun (WGS) entry which is preliminary data.</text>
</comment>
<protein>
    <recommendedName>
        <fullName evidence="4">DUF4153 domain-containing protein</fullName>
    </recommendedName>
</protein>
<dbReference type="EMBL" id="JAGGLL010000002">
    <property type="protein sequence ID" value="MBP2020581.1"/>
    <property type="molecule type" value="Genomic_DNA"/>
</dbReference>
<feature type="transmembrane region" description="Helical" evidence="1">
    <location>
        <begin position="259"/>
        <end position="278"/>
    </location>
</feature>
<feature type="transmembrane region" description="Helical" evidence="1">
    <location>
        <begin position="115"/>
        <end position="133"/>
    </location>
</feature>
<dbReference type="Pfam" id="PF13687">
    <property type="entry name" value="DUF4153"/>
    <property type="match status" value="1"/>
</dbReference>
<evidence type="ECO:0000313" key="3">
    <source>
        <dbReference type="Proteomes" id="UP001519308"/>
    </source>
</evidence>
<feature type="transmembrane region" description="Helical" evidence="1">
    <location>
        <begin position="222"/>
        <end position="247"/>
    </location>
</feature>
<feature type="transmembrane region" description="Helical" evidence="1">
    <location>
        <begin position="21"/>
        <end position="38"/>
    </location>
</feature>
<dbReference type="Proteomes" id="UP001519308">
    <property type="component" value="Unassembled WGS sequence"/>
</dbReference>
<proteinExistence type="predicted"/>
<accession>A0ABS4K0C4</accession>
<reference evidence="2 3" key="1">
    <citation type="submission" date="2021-03" db="EMBL/GenBank/DDBJ databases">
        <title>Genomic Encyclopedia of Type Strains, Phase IV (KMG-IV): sequencing the most valuable type-strain genomes for metagenomic binning, comparative biology and taxonomic classification.</title>
        <authorList>
            <person name="Goeker M."/>
        </authorList>
    </citation>
    <scope>NUCLEOTIDE SEQUENCE [LARGE SCALE GENOMIC DNA]</scope>
    <source>
        <strain evidence="2 3">DSM 28650</strain>
    </source>
</reference>
<sequence>MKIKETFFGIFRGLKDSLKRFPLTIGLSTICVILMIYFTEVVPKSSESFRETLSRVIMIYALGIPLSLSIKVFFERKETYKKSLLYTAFVVGGIILALYYYIFLPDLHMVSVTRYIGINLILYLTFIFIPYLSNNDSFELYVIRILTRFFITVVYSMVLFLGLVAILFTIDELLGVNVRGEIYLYFWFTVVGVFAPSFFLAGVPVKNEKLGLEHYPKLFRVLILYIVMPLISVYTIILYIYFGKIIITTQWPQGLVSHLVLWYSVISVSVLFFITTLLAKNSWAKRFMQVFPKVIIPLIVMMFISMGIRINAYGVTENRYYVVILGIWVFLVMIYFSFAKKLRNIILPISLAIIAFISIMGPISSYSISKYSQNKRFEEILIRNDMLKENQLIKASSKISQEDKKELSSILRYFHLNHSLKDIKHLPEAFKLNNVEDVFGFKLSEEYDHYNDEYFNFNTWGSGEPLDIKGYDYLFDTRNVKVDDSKDGPLAIQYDYETGIVKIFMEGKEAYSKDLTDYVNVLLEKYGTKQRESGLSVEEMSFTDENTRLKVKIQFYNVSGRIDKFSGKVDSKGLEYNILIKIK</sequence>
<evidence type="ECO:0008006" key="4">
    <source>
        <dbReference type="Google" id="ProtNLM"/>
    </source>
</evidence>
<organism evidence="2 3">
    <name type="scientific">Clostridium punense</name>
    <dbReference type="NCBI Taxonomy" id="1054297"/>
    <lineage>
        <taxon>Bacteria</taxon>
        <taxon>Bacillati</taxon>
        <taxon>Bacillota</taxon>
        <taxon>Clostridia</taxon>
        <taxon>Eubacteriales</taxon>
        <taxon>Clostridiaceae</taxon>
        <taxon>Clostridium</taxon>
    </lineage>
</organism>